<keyword evidence="1" id="KW-1133">Transmembrane helix</keyword>
<dbReference type="OrthoDB" id="2274698at2759"/>
<evidence type="ECO:0000256" key="1">
    <source>
        <dbReference type="SAM" id="Phobius"/>
    </source>
</evidence>
<accession>A0A6A6QU18</accession>
<evidence type="ECO:0000313" key="3">
    <source>
        <dbReference type="EMBL" id="KAF2495901.1"/>
    </source>
</evidence>
<feature type="domain" description="Putative ER transporter 6TM N-terminal" evidence="2">
    <location>
        <begin position="119"/>
        <end position="283"/>
    </location>
</feature>
<organism evidence="3 4">
    <name type="scientific">Lophium mytilinum</name>
    <dbReference type="NCBI Taxonomy" id="390894"/>
    <lineage>
        <taxon>Eukaryota</taxon>
        <taxon>Fungi</taxon>
        <taxon>Dikarya</taxon>
        <taxon>Ascomycota</taxon>
        <taxon>Pezizomycotina</taxon>
        <taxon>Dothideomycetes</taxon>
        <taxon>Pleosporomycetidae</taxon>
        <taxon>Mytilinidiales</taxon>
        <taxon>Mytilinidiaceae</taxon>
        <taxon>Lophium</taxon>
    </lineage>
</organism>
<feature type="transmembrane region" description="Helical" evidence="1">
    <location>
        <begin position="181"/>
        <end position="201"/>
    </location>
</feature>
<reference evidence="3" key="1">
    <citation type="journal article" date="2020" name="Stud. Mycol.">
        <title>101 Dothideomycetes genomes: a test case for predicting lifestyles and emergence of pathogens.</title>
        <authorList>
            <person name="Haridas S."/>
            <person name="Albert R."/>
            <person name="Binder M."/>
            <person name="Bloem J."/>
            <person name="Labutti K."/>
            <person name="Salamov A."/>
            <person name="Andreopoulos B."/>
            <person name="Baker S."/>
            <person name="Barry K."/>
            <person name="Bills G."/>
            <person name="Bluhm B."/>
            <person name="Cannon C."/>
            <person name="Castanera R."/>
            <person name="Culley D."/>
            <person name="Daum C."/>
            <person name="Ezra D."/>
            <person name="Gonzalez J."/>
            <person name="Henrissat B."/>
            <person name="Kuo A."/>
            <person name="Liang C."/>
            <person name="Lipzen A."/>
            <person name="Lutzoni F."/>
            <person name="Magnuson J."/>
            <person name="Mondo S."/>
            <person name="Nolan M."/>
            <person name="Ohm R."/>
            <person name="Pangilinan J."/>
            <person name="Park H.-J."/>
            <person name="Ramirez L."/>
            <person name="Alfaro M."/>
            <person name="Sun H."/>
            <person name="Tritt A."/>
            <person name="Yoshinaga Y."/>
            <person name="Zwiers L.-H."/>
            <person name="Turgeon B."/>
            <person name="Goodwin S."/>
            <person name="Spatafora J."/>
            <person name="Crous P."/>
            <person name="Grigoriev I."/>
        </authorList>
    </citation>
    <scope>NUCLEOTIDE SEQUENCE</scope>
    <source>
        <strain evidence="3">CBS 269.34</strain>
    </source>
</reference>
<name>A0A6A6QU18_9PEZI</name>
<dbReference type="EMBL" id="MU004188">
    <property type="protein sequence ID" value="KAF2495901.1"/>
    <property type="molecule type" value="Genomic_DNA"/>
</dbReference>
<keyword evidence="4" id="KW-1185">Reference proteome</keyword>
<keyword evidence="1" id="KW-0472">Membrane</keyword>
<feature type="transmembrane region" description="Helical" evidence="1">
    <location>
        <begin position="121"/>
        <end position="141"/>
    </location>
</feature>
<feature type="transmembrane region" description="Helical" evidence="1">
    <location>
        <begin position="148"/>
        <end position="166"/>
    </location>
</feature>
<evidence type="ECO:0000313" key="4">
    <source>
        <dbReference type="Proteomes" id="UP000799750"/>
    </source>
</evidence>
<feature type="transmembrane region" description="Helical" evidence="1">
    <location>
        <begin position="81"/>
        <end position="101"/>
    </location>
</feature>
<proteinExistence type="predicted"/>
<dbReference type="PANTHER" id="PTHR37994:SF4">
    <property type="entry name" value="ER TRANSPORTER 6TM N-TERMINAL DOMAIN-CONTAINING PROTEIN-RELATED"/>
    <property type="match status" value="1"/>
</dbReference>
<keyword evidence="1" id="KW-0812">Transmembrane</keyword>
<dbReference type="Pfam" id="PF10337">
    <property type="entry name" value="ArAE_2_N"/>
    <property type="match status" value="1"/>
</dbReference>
<dbReference type="Proteomes" id="UP000799750">
    <property type="component" value="Unassembled WGS sequence"/>
</dbReference>
<evidence type="ECO:0000259" key="2">
    <source>
        <dbReference type="Pfam" id="PF10337"/>
    </source>
</evidence>
<dbReference type="AlphaFoldDB" id="A0A6A6QU18"/>
<gene>
    <name evidence="3" type="ORF">BU16DRAFT_617432</name>
</gene>
<dbReference type="InterPro" id="IPR018823">
    <property type="entry name" value="ArAE_2_N"/>
</dbReference>
<feature type="transmembrane region" description="Helical" evidence="1">
    <location>
        <begin position="51"/>
        <end position="69"/>
    </location>
</feature>
<protein>
    <recommendedName>
        <fullName evidence="2">Putative ER transporter 6TM N-terminal domain-containing protein</fullName>
    </recommendedName>
</protein>
<dbReference type="PANTHER" id="PTHR37994">
    <property type="entry name" value="ARAE_2_N DOMAIN-CONTAINING PROTEIN-RELATED"/>
    <property type="match status" value="1"/>
</dbReference>
<sequence length="285" mass="31234">MKAQKIAIMLYATIKSILLRIGLTGRVSLLMVKGALPPTIALGMYRSPKVATVYGNFGFLISLASILSLHLQPRARFQQNIALATLLTCLAAAVSILSHFSGLQARKHTEALGQSRGSYNSSASVVNAIFLCFVIWLVSALRAAWPKVTIPFLICTIYSIVAITNGPEVRSEHKSLVLCKQLLLCYLTGFGISTAVSLLFFPITSRSVFLDGSHRFVMLCRDLLTKERDMLKAMDNRGDSEEARKVEYAKQATAMKTSAMTMLGSMSALREELSYAKREVAFGVI</sequence>